<feature type="region of interest" description="Disordered" evidence="1">
    <location>
        <begin position="61"/>
        <end position="83"/>
    </location>
</feature>
<feature type="domain" description="CCC" evidence="2">
    <location>
        <begin position="86"/>
        <end position="157"/>
    </location>
</feature>
<evidence type="ECO:0000313" key="4">
    <source>
        <dbReference type="Proteomes" id="UP000325440"/>
    </source>
</evidence>
<dbReference type="OrthoDB" id="8112830at2759"/>
<keyword evidence="4" id="KW-1185">Reference proteome</keyword>
<dbReference type="Proteomes" id="UP000325440">
    <property type="component" value="Unassembled WGS sequence"/>
</dbReference>
<sequence>MANNSELLLVKFLLMVHVLQYTCIGFTSTRSSGVHQNNKMPVNEVEEAQSVSVEAAEVAEVPEAGAGENHDEPTDGPENGRLNMKRRPNGCPYCDSSVYSYCSDKLLHDACCCLDPHDTDLPNECQFADCSFLHSNTCREHRLITACCCNQFLAHKKK</sequence>
<dbReference type="EMBL" id="CABPRJ010000979">
    <property type="protein sequence ID" value="VVC33959.1"/>
    <property type="molecule type" value="Genomic_DNA"/>
</dbReference>
<reference evidence="3 4" key="1">
    <citation type="submission" date="2019-08" db="EMBL/GenBank/DDBJ databases">
        <authorList>
            <person name="Alioto T."/>
            <person name="Alioto T."/>
            <person name="Gomez Garrido J."/>
        </authorList>
    </citation>
    <scope>NUCLEOTIDE SEQUENCE [LARGE SCALE GENOMIC DNA]</scope>
</reference>
<evidence type="ECO:0000259" key="2">
    <source>
        <dbReference type="Pfam" id="PF26644"/>
    </source>
</evidence>
<proteinExistence type="predicted"/>
<dbReference type="InterPro" id="IPR058250">
    <property type="entry name" value="CCC"/>
</dbReference>
<dbReference type="AlphaFoldDB" id="A0A5E4MR79"/>
<gene>
    <name evidence="3" type="ORF">CINCED_3A006042</name>
</gene>
<protein>
    <recommendedName>
        <fullName evidence="2">CCC domain-containing protein</fullName>
    </recommendedName>
</protein>
<accession>A0A5E4MR79</accession>
<evidence type="ECO:0000256" key="1">
    <source>
        <dbReference type="SAM" id="MobiDB-lite"/>
    </source>
</evidence>
<organism evidence="3 4">
    <name type="scientific">Cinara cedri</name>
    <dbReference type="NCBI Taxonomy" id="506608"/>
    <lineage>
        <taxon>Eukaryota</taxon>
        <taxon>Metazoa</taxon>
        <taxon>Ecdysozoa</taxon>
        <taxon>Arthropoda</taxon>
        <taxon>Hexapoda</taxon>
        <taxon>Insecta</taxon>
        <taxon>Pterygota</taxon>
        <taxon>Neoptera</taxon>
        <taxon>Paraneoptera</taxon>
        <taxon>Hemiptera</taxon>
        <taxon>Sternorrhyncha</taxon>
        <taxon>Aphidomorpha</taxon>
        <taxon>Aphidoidea</taxon>
        <taxon>Aphididae</taxon>
        <taxon>Lachninae</taxon>
        <taxon>Cinara</taxon>
    </lineage>
</organism>
<name>A0A5E4MR79_9HEMI</name>
<dbReference type="Pfam" id="PF26644">
    <property type="entry name" value="CCC"/>
    <property type="match status" value="1"/>
</dbReference>
<evidence type="ECO:0000313" key="3">
    <source>
        <dbReference type="EMBL" id="VVC33959.1"/>
    </source>
</evidence>